<dbReference type="PANTHER" id="PTHR31635:SF196">
    <property type="entry name" value="REVERSE TRANSCRIPTASE DOMAIN-CONTAINING PROTEIN-RELATED"/>
    <property type="match status" value="1"/>
</dbReference>
<keyword evidence="2" id="KW-0548">Nucleotidyltransferase</keyword>
<proteinExistence type="predicted"/>
<organism evidence="2 3">
    <name type="scientific">Cajanus cajan</name>
    <name type="common">Pigeon pea</name>
    <name type="synonym">Cajanus indicus</name>
    <dbReference type="NCBI Taxonomy" id="3821"/>
    <lineage>
        <taxon>Eukaryota</taxon>
        <taxon>Viridiplantae</taxon>
        <taxon>Streptophyta</taxon>
        <taxon>Embryophyta</taxon>
        <taxon>Tracheophyta</taxon>
        <taxon>Spermatophyta</taxon>
        <taxon>Magnoliopsida</taxon>
        <taxon>eudicotyledons</taxon>
        <taxon>Gunneridae</taxon>
        <taxon>Pentapetalae</taxon>
        <taxon>rosids</taxon>
        <taxon>fabids</taxon>
        <taxon>Fabales</taxon>
        <taxon>Fabaceae</taxon>
        <taxon>Papilionoideae</taxon>
        <taxon>50 kb inversion clade</taxon>
        <taxon>NPAAA clade</taxon>
        <taxon>indigoferoid/millettioid clade</taxon>
        <taxon>Phaseoleae</taxon>
        <taxon>Cajanus</taxon>
    </lineage>
</organism>
<dbReference type="GO" id="GO:0003964">
    <property type="term" value="F:RNA-directed DNA polymerase activity"/>
    <property type="evidence" value="ECO:0007669"/>
    <property type="project" value="UniProtKB-KW"/>
</dbReference>
<evidence type="ECO:0000313" key="2">
    <source>
        <dbReference type="EMBL" id="KYP49983.1"/>
    </source>
</evidence>
<dbReference type="EMBL" id="KQ483464">
    <property type="protein sequence ID" value="KYP49983.1"/>
    <property type="molecule type" value="Genomic_DNA"/>
</dbReference>
<keyword evidence="2" id="KW-0808">Transferase</keyword>
<evidence type="ECO:0000259" key="1">
    <source>
        <dbReference type="PROSITE" id="PS50878"/>
    </source>
</evidence>
<dbReference type="PROSITE" id="PS50878">
    <property type="entry name" value="RT_POL"/>
    <property type="match status" value="1"/>
</dbReference>
<accession>A0A151S586</accession>
<evidence type="ECO:0000313" key="3">
    <source>
        <dbReference type="Proteomes" id="UP000075243"/>
    </source>
</evidence>
<feature type="domain" description="Reverse transcriptase" evidence="1">
    <location>
        <begin position="1"/>
        <end position="90"/>
    </location>
</feature>
<dbReference type="STRING" id="3821.A0A151S586"/>
<dbReference type="AlphaFoldDB" id="A0A151S586"/>
<dbReference type="InterPro" id="IPR000477">
    <property type="entry name" value="RT_dom"/>
</dbReference>
<reference evidence="2" key="1">
    <citation type="journal article" date="2012" name="Nat. Biotechnol.">
        <title>Draft genome sequence of pigeonpea (Cajanus cajan), an orphan legume crop of resource-poor farmers.</title>
        <authorList>
            <person name="Varshney R.K."/>
            <person name="Chen W."/>
            <person name="Li Y."/>
            <person name="Bharti A.K."/>
            <person name="Saxena R.K."/>
            <person name="Schlueter J.A."/>
            <person name="Donoghue M.T."/>
            <person name="Azam S."/>
            <person name="Fan G."/>
            <person name="Whaley A.M."/>
            <person name="Farmer A.D."/>
            <person name="Sheridan J."/>
            <person name="Iwata A."/>
            <person name="Tuteja R."/>
            <person name="Penmetsa R.V."/>
            <person name="Wu W."/>
            <person name="Upadhyaya H.D."/>
            <person name="Yang S.P."/>
            <person name="Shah T."/>
            <person name="Saxena K.B."/>
            <person name="Michael T."/>
            <person name="McCombie W.R."/>
            <person name="Yang B."/>
            <person name="Zhang G."/>
            <person name="Yang H."/>
            <person name="Wang J."/>
            <person name="Spillane C."/>
            <person name="Cook D.R."/>
            <person name="May G.D."/>
            <person name="Xu X."/>
            <person name="Jackson S.A."/>
        </authorList>
    </citation>
    <scope>NUCLEOTIDE SEQUENCE [LARGE SCALE GENOMIC DNA]</scope>
</reference>
<keyword evidence="3" id="KW-1185">Reference proteome</keyword>
<keyword evidence="2" id="KW-0695">RNA-directed DNA polymerase</keyword>
<name>A0A151S586_CAJCA</name>
<gene>
    <name evidence="2" type="ORF">KK1_028223</name>
</gene>
<sequence>MAIKIDLEKAYDRLNWLFIKETMEDIRMPHKTIELIWSCISSTKLCMLWNGEVLESFSPSRGVRQANPISPYLFVLCMERLFHLIEIIMA</sequence>
<dbReference type="Pfam" id="PF00078">
    <property type="entry name" value="RVT_1"/>
    <property type="match status" value="1"/>
</dbReference>
<dbReference type="Proteomes" id="UP000075243">
    <property type="component" value="Unassembled WGS sequence"/>
</dbReference>
<protein>
    <submittedName>
        <fullName evidence="2">LINE-1 reverse transcriptase isogeny</fullName>
    </submittedName>
</protein>
<dbReference type="Gramene" id="C.cajan_29325.t">
    <property type="protein sequence ID" value="C.cajan_29325.t.cds1"/>
    <property type="gene ID" value="C.cajan_29325"/>
</dbReference>
<dbReference type="PANTHER" id="PTHR31635">
    <property type="entry name" value="REVERSE TRANSCRIPTASE DOMAIN-CONTAINING PROTEIN-RELATED"/>
    <property type="match status" value="1"/>
</dbReference>